<sequence>MKYVIIGGDAAGMSAAMEIVRRDESAEITTLDKGYIYSYGQCALPYVIDGRIPSTDDVIARSVETFRTKYGIDAKTGHKVTRVDSNAKTVSGVVIETGADFEIAYDRLLVATGANPILPDFEGSGLAGIHTLKTIPDTKAILNALDNSVEQVTIIGGGSIGLDMAESFVTLGKKVRIIQLGNQLAEIFDEDMAELIHEEARQNGIELIFGEEVKGFKGEGVVQTVVTDQGEHATDFVLAAIGVRPNTKFLEGTGIHTMQNGAILVNPYMETSLEDIYAAGDCTSHFHRVKQKNDYMPLGTTANKQGRIAGVNMADGAETFKGIVGTSIVKFFHLTLGRTGLSEREASELGLDYEVHKQKATDIAGYYPGKQEMQLKFIYEKTTQQLYGAQIIGRNGVDKRIDVVATALYHKMILHDLLDLDLAYAPPYNGVWDPIQQLAKQKS</sequence>
<keyword evidence="5" id="KW-0560">Oxidoreductase</keyword>
<evidence type="ECO:0000313" key="9">
    <source>
        <dbReference type="EMBL" id="MBK3494660.1"/>
    </source>
</evidence>
<dbReference type="InterPro" id="IPR023753">
    <property type="entry name" value="FAD/NAD-binding_dom"/>
</dbReference>
<evidence type="ECO:0000256" key="1">
    <source>
        <dbReference type="ARBA" id="ARBA00001974"/>
    </source>
</evidence>
<dbReference type="PRINTS" id="PR00411">
    <property type="entry name" value="PNDRDTASEI"/>
</dbReference>
<dbReference type="EMBL" id="JAEOAH010000006">
    <property type="protein sequence ID" value="MBK3494660.1"/>
    <property type="molecule type" value="Genomic_DNA"/>
</dbReference>
<dbReference type="SUPFAM" id="SSF55424">
    <property type="entry name" value="FAD/NAD-linked reductases, dimerisation (C-terminal) domain"/>
    <property type="match status" value="1"/>
</dbReference>
<keyword evidence="3" id="KW-0285">Flavoprotein</keyword>
<dbReference type="InterPro" id="IPR016156">
    <property type="entry name" value="FAD/NAD-linked_Rdtase_dimer_sf"/>
</dbReference>
<feature type="domain" description="Pyridine nucleotide-disulphide oxidoreductase dimerisation" evidence="7">
    <location>
        <begin position="328"/>
        <end position="429"/>
    </location>
</feature>
<dbReference type="Pfam" id="PF07992">
    <property type="entry name" value="Pyr_redox_2"/>
    <property type="match status" value="1"/>
</dbReference>
<dbReference type="PANTHER" id="PTHR43429:SF1">
    <property type="entry name" value="NAD(P)H SULFUR OXIDOREDUCTASE (COA-DEPENDENT)"/>
    <property type="match status" value="1"/>
</dbReference>
<dbReference type="RefSeq" id="WP_200748480.1">
    <property type="nucleotide sequence ID" value="NZ_JAEOAH010000006.1"/>
</dbReference>
<dbReference type="InterPro" id="IPR036188">
    <property type="entry name" value="FAD/NAD-bd_sf"/>
</dbReference>
<gene>
    <name evidence="9" type="ORF">JFL43_07280</name>
</gene>
<protein>
    <submittedName>
        <fullName evidence="9">FAD-dependent oxidoreductase</fullName>
    </submittedName>
</protein>
<dbReference type="InterPro" id="IPR004099">
    <property type="entry name" value="Pyr_nucl-diS_OxRdtase_dimer"/>
</dbReference>
<comment type="caution">
    <text evidence="9">The sequence shown here is derived from an EMBL/GenBank/DDBJ whole genome shotgun (WGS) entry which is preliminary data.</text>
</comment>
<dbReference type="Gene3D" id="3.50.50.60">
    <property type="entry name" value="FAD/NAD(P)-binding domain"/>
    <property type="match status" value="2"/>
</dbReference>
<evidence type="ECO:0000256" key="2">
    <source>
        <dbReference type="ARBA" id="ARBA00009130"/>
    </source>
</evidence>
<evidence type="ECO:0000313" key="10">
    <source>
        <dbReference type="Proteomes" id="UP000618943"/>
    </source>
</evidence>
<organism evidence="9 10">
    <name type="scientific">Viridibacillus soli</name>
    <dbReference type="NCBI Taxonomy" id="2798301"/>
    <lineage>
        <taxon>Bacteria</taxon>
        <taxon>Bacillati</taxon>
        <taxon>Bacillota</taxon>
        <taxon>Bacilli</taxon>
        <taxon>Bacillales</taxon>
        <taxon>Caryophanaceae</taxon>
        <taxon>Viridibacillus</taxon>
    </lineage>
</organism>
<dbReference type="InterPro" id="IPR050260">
    <property type="entry name" value="FAD-bd_OxRdtase"/>
</dbReference>
<comment type="cofactor">
    <cofactor evidence="1">
        <name>FAD</name>
        <dbReference type="ChEBI" id="CHEBI:57692"/>
    </cofactor>
</comment>
<dbReference type="PANTHER" id="PTHR43429">
    <property type="entry name" value="PYRIDINE NUCLEOTIDE-DISULFIDE OXIDOREDUCTASE DOMAIN-CONTAINING"/>
    <property type="match status" value="1"/>
</dbReference>
<dbReference type="SUPFAM" id="SSF51905">
    <property type="entry name" value="FAD/NAD(P)-binding domain"/>
    <property type="match status" value="1"/>
</dbReference>
<evidence type="ECO:0000259" key="8">
    <source>
        <dbReference type="Pfam" id="PF07992"/>
    </source>
</evidence>
<dbReference type="PRINTS" id="PR00368">
    <property type="entry name" value="FADPNR"/>
</dbReference>
<feature type="domain" description="FAD/NAD(P)-binding" evidence="8">
    <location>
        <begin position="1"/>
        <end position="305"/>
    </location>
</feature>
<keyword evidence="4" id="KW-0274">FAD</keyword>
<dbReference type="Pfam" id="PF02852">
    <property type="entry name" value="Pyr_redox_dim"/>
    <property type="match status" value="1"/>
</dbReference>
<proteinExistence type="inferred from homology"/>
<comment type="similarity">
    <text evidence="2">Belongs to the class-III pyridine nucleotide-disulfide oxidoreductase family.</text>
</comment>
<dbReference type="Proteomes" id="UP000618943">
    <property type="component" value="Unassembled WGS sequence"/>
</dbReference>
<evidence type="ECO:0000256" key="4">
    <source>
        <dbReference type="ARBA" id="ARBA00022827"/>
    </source>
</evidence>
<evidence type="ECO:0000256" key="5">
    <source>
        <dbReference type="ARBA" id="ARBA00023002"/>
    </source>
</evidence>
<reference evidence="9 10" key="1">
    <citation type="submission" date="2020-12" db="EMBL/GenBank/DDBJ databases">
        <title>YIM B01967 draft genome.</title>
        <authorList>
            <person name="Yan X."/>
        </authorList>
    </citation>
    <scope>NUCLEOTIDE SEQUENCE [LARGE SCALE GENOMIC DNA]</scope>
    <source>
        <strain evidence="9 10">YIM B01967</strain>
    </source>
</reference>
<evidence type="ECO:0000259" key="7">
    <source>
        <dbReference type="Pfam" id="PF02852"/>
    </source>
</evidence>
<name>A0ABS1H5H1_9BACL</name>
<keyword evidence="6" id="KW-0676">Redox-active center</keyword>
<evidence type="ECO:0000256" key="6">
    <source>
        <dbReference type="ARBA" id="ARBA00023284"/>
    </source>
</evidence>
<keyword evidence="10" id="KW-1185">Reference proteome</keyword>
<accession>A0ABS1H5H1</accession>
<evidence type="ECO:0000256" key="3">
    <source>
        <dbReference type="ARBA" id="ARBA00022630"/>
    </source>
</evidence>